<comment type="caution">
    <text evidence="1">The sequence shown here is derived from an EMBL/GenBank/DDBJ whole genome shotgun (WGS) entry which is preliminary data.</text>
</comment>
<proteinExistence type="predicted"/>
<evidence type="ECO:0000313" key="1">
    <source>
        <dbReference type="EMBL" id="MFD2921632.1"/>
    </source>
</evidence>
<organism evidence="1 2">
    <name type="scientific">Terrimonas rubra</name>
    <dbReference type="NCBI Taxonomy" id="1035890"/>
    <lineage>
        <taxon>Bacteria</taxon>
        <taxon>Pseudomonadati</taxon>
        <taxon>Bacteroidota</taxon>
        <taxon>Chitinophagia</taxon>
        <taxon>Chitinophagales</taxon>
        <taxon>Chitinophagaceae</taxon>
        <taxon>Terrimonas</taxon>
    </lineage>
</organism>
<dbReference type="Proteomes" id="UP001597511">
    <property type="component" value="Unassembled WGS sequence"/>
</dbReference>
<protein>
    <submittedName>
        <fullName evidence="1">Uncharacterized protein</fullName>
    </submittedName>
</protein>
<dbReference type="EMBL" id="JBHUOZ010000003">
    <property type="protein sequence ID" value="MFD2921632.1"/>
    <property type="molecule type" value="Genomic_DNA"/>
</dbReference>
<dbReference type="RefSeq" id="WP_386102319.1">
    <property type="nucleotide sequence ID" value="NZ_JBHUOZ010000003.1"/>
</dbReference>
<keyword evidence="2" id="KW-1185">Reference proteome</keyword>
<reference evidence="2" key="1">
    <citation type="journal article" date="2019" name="Int. J. Syst. Evol. Microbiol.">
        <title>The Global Catalogue of Microorganisms (GCM) 10K type strain sequencing project: providing services to taxonomists for standard genome sequencing and annotation.</title>
        <authorList>
            <consortium name="The Broad Institute Genomics Platform"/>
            <consortium name="The Broad Institute Genome Sequencing Center for Infectious Disease"/>
            <person name="Wu L."/>
            <person name="Ma J."/>
        </authorList>
    </citation>
    <scope>NUCLEOTIDE SEQUENCE [LARGE SCALE GENOMIC DNA]</scope>
    <source>
        <strain evidence="2">KCTC 23299</strain>
    </source>
</reference>
<gene>
    <name evidence="1" type="ORF">ACFS6H_18075</name>
</gene>
<accession>A0ABW6ACH4</accession>
<sequence>MGILNFIFGKPVKIENDFFGIMRFSEDKKNALNSYFECRRHFSPSDKIIGINIDGDITGPTEKQIDFYKAIEDNYSTITNAITPLIEDEFGNWKEGFKINDFQKEFEPVHLQLPRCDSQPVVWEIAFESDHDRNHTFTLTMSGFDATAILVDG</sequence>
<evidence type="ECO:0000313" key="2">
    <source>
        <dbReference type="Proteomes" id="UP001597511"/>
    </source>
</evidence>
<name>A0ABW6ACH4_9BACT</name>